<evidence type="ECO:0000256" key="3">
    <source>
        <dbReference type="ARBA" id="ARBA00022475"/>
    </source>
</evidence>
<dbReference type="EMBL" id="JANGCH010000012">
    <property type="protein sequence ID" value="MCQ5122294.1"/>
    <property type="molecule type" value="Genomic_DNA"/>
</dbReference>
<dbReference type="Pfam" id="PF02417">
    <property type="entry name" value="Chromate_transp"/>
    <property type="match status" value="1"/>
</dbReference>
<sequence length="181" mass="19644">MSEYLTLFTTFFKLGGFTFGGGYAMLPLIQKEIVEKHKWASEEEIMDYYAVAQCTPGVIAVNVATFVGFYRKGILGAIIATFGVVFPSLIIIMLIASLLQNFAQYPIVQHALAGIQIAVCVLVFQAIIKLAKNGIRDQFGWCVFGAVLLLSYFTSVSTVMIVVLAGISGIVMVKLRKGASA</sequence>
<evidence type="ECO:0000313" key="8">
    <source>
        <dbReference type="EMBL" id="MCQ5122294.1"/>
    </source>
</evidence>
<name>A0ABT1SM52_9FIRM</name>
<dbReference type="RefSeq" id="WP_256198162.1">
    <property type="nucleotide sequence ID" value="NZ_JANGCH010000012.1"/>
</dbReference>
<dbReference type="PANTHER" id="PTHR43663">
    <property type="entry name" value="CHROMATE TRANSPORT PROTEIN-RELATED"/>
    <property type="match status" value="1"/>
</dbReference>
<feature type="transmembrane region" description="Helical" evidence="7">
    <location>
        <begin position="143"/>
        <end position="173"/>
    </location>
</feature>
<keyword evidence="9" id="KW-1185">Reference proteome</keyword>
<evidence type="ECO:0000256" key="5">
    <source>
        <dbReference type="ARBA" id="ARBA00022989"/>
    </source>
</evidence>
<accession>A0ABT1SM52</accession>
<dbReference type="Proteomes" id="UP001524435">
    <property type="component" value="Unassembled WGS sequence"/>
</dbReference>
<dbReference type="InterPro" id="IPR003370">
    <property type="entry name" value="Chromate_transpt"/>
</dbReference>
<keyword evidence="3" id="KW-1003">Cell membrane</keyword>
<keyword evidence="5 7" id="KW-1133">Transmembrane helix</keyword>
<protein>
    <submittedName>
        <fullName evidence="8">Chromate transporter</fullName>
    </submittedName>
</protein>
<dbReference type="InterPro" id="IPR052518">
    <property type="entry name" value="CHR_Transporter"/>
</dbReference>
<organism evidence="8 9">
    <name type="scientific">Massilicoli timonensis</name>
    <dbReference type="NCBI Taxonomy" id="2015901"/>
    <lineage>
        <taxon>Bacteria</taxon>
        <taxon>Bacillati</taxon>
        <taxon>Bacillota</taxon>
        <taxon>Erysipelotrichia</taxon>
        <taxon>Erysipelotrichales</taxon>
        <taxon>Erysipelotrichaceae</taxon>
        <taxon>Massilicoli</taxon>
    </lineage>
</organism>
<evidence type="ECO:0000256" key="7">
    <source>
        <dbReference type="SAM" id="Phobius"/>
    </source>
</evidence>
<comment type="subcellular location">
    <subcellularLocation>
        <location evidence="1">Cell membrane</location>
        <topology evidence="1">Multi-pass membrane protein</topology>
    </subcellularLocation>
</comment>
<keyword evidence="6 7" id="KW-0472">Membrane</keyword>
<evidence type="ECO:0000256" key="2">
    <source>
        <dbReference type="ARBA" id="ARBA00005262"/>
    </source>
</evidence>
<feature type="transmembrane region" description="Helical" evidence="7">
    <location>
        <begin position="6"/>
        <end position="26"/>
    </location>
</feature>
<feature type="transmembrane region" description="Helical" evidence="7">
    <location>
        <begin position="74"/>
        <end position="99"/>
    </location>
</feature>
<evidence type="ECO:0000313" key="9">
    <source>
        <dbReference type="Proteomes" id="UP001524435"/>
    </source>
</evidence>
<proteinExistence type="inferred from homology"/>
<comment type="similarity">
    <text evidence="2">Belongs to the chromate ion transporter (CHR) (TC 2.A.51) family.</text>
</comment>
<comment type="caution">
    <text evidence="8">The sequence shown here is derived from an EMBL/GenBank/DDBJ whole genome shotgun (WGS) entry which is preliminary data.</text>
</comment>
<feature type="transmembrane region" description="Helical" evidence="7">
    <location>
        <begin position="111"/>
        <end position="131"/>
    </location>
</feature>
<reference evidence="8 9" key="1">
    <citation type="submission" date="2022-06" db="EMBL/GenBank/DDBJ databases">
        <title>Isolation of gut microbiota from human fecal samples.</title>
        <authorList>
            <person name="Pamer E.G."/>
            <person name="Barat B."/>
            <person name="Waligurski E."/>
            <person name="Medina S."/>
            <person name="Paddock L."/>
            <person name="Mostad J."/>
        </authorList>
    </citation>
    <scope>NUCLEOTIDE SEQUENCE [LARGE SCALE GENOMIC DNA]</scope>
    <source>
        <strain evidence="8 9">DFI.6.1</strain>
    </source>
</reference>
<evidence type="ECO:0000256" key="1">
    <source>
        <dbReference type="ARBA" id="ARBA00004651"/>
    </source>
</evidence>
<dbReference type="PANTHER" id="PTHR43663:SF1">
    <property type="entry name" value="CHROMATE TRANSPORTER"/>
    <property type="match status" value="1"/>
</dbReference>
<evidence type="ECO:0000256" key="6">
    <source>
        <dbReference type="ARBA" id="ARBA00023136"/>
    </source>
</evidence>
<keyword evidence="4 7" id="KW-0812">Transmembrane</keyword>
<gene>
    <name evidence="8" type="ORF">NE663_08490</name>
</gene>
<feature type="transmembrane region" description="Helical" evidence="7">
    <location>
        <begin position="47"/>
        <end position="68"/>
    </location>
</feature>
<evidence type="ECO:0000256" key="4">
    <source>
        <dbReference type="ARBA" id="ARBA00022692"/>
    </source>
</evidence>